<dbReference type="InterPro" id="IPR001789">
    <property type="entry name" value="Sig_transdc_resp-reg_receiver"/>
</dbReference>
<feature type="domain" description="OmpR/PhoB-type" evidence="7">
    <location>
        <begin position="131"/>
        <end position="229"/>
    </location>
</feature>
<keyword evidence="3" id="KW-0805">Transcription regulation</keyword>
<dbReference type="EMBL" id="CABL01000008">
    <property type="protein sequence ID" value="CBH75363.1"/>
    <property type="molecule type" value="Genomic_DNA"/>
</dbReference>
<dbReference type="SMART" id="SM00862">
    <property type="entry name" value="Trans_reg_C"/>
    <property type="match status" value="1"/>
</dbReference>
<evidence type="ECO:0000313" key="8">
    <source>
        <dbReference type="EMBL" id="CBH75363.1"/>
    </source>
</evidence>
<dbReference type="SUPFAM" id="SSF52172">
    <property type="entry name" value="CheY-like"/>
    <property type="match status" value="1"/>
</dbReference>
<dbReference type="InterPro" id="IPR001867">
    <property type="entry name" value="OmpR/PhoB-type_DNA-bd"/>
</dbReference>
<proteinExistence type="predicted"/>
<dbReference type="PROSITE" id="PS50110">
    <property type="entry name" value="RESPONSE_REGULATORY"/>
    <property type="match status" value="1"/>
</dbReference>
<gene>
    <name evidence="8" type="primary">phoP</name>
    <name evidence="8" type="ORF">CARN1_1380</name>
</gene>
<dbReference type="SUPFAM" id="SSF46894">
    <property type="entry name" value="C-terminal effector domain of the bipartite response regulators"/>
    <property type="match status" value="1"/>
</dbReference>
<name>E6PFX6_9ZZZZ</name>
<dbReference type="Pfam" id="PF00072">
    <property type="entry name" value="Response_reg"/>
    <property type="match status" value="1"/>
</dbReference>
<accession>E6PFX6</accession>
<dbReference type="Gene3D" id="1.10.10.10">
    <property type="entry name" value="Winged helix-like DNA-binding domain superfamily/Winged helix DNA-binding domain"/>
    <property type="match status" value="1"/>
</dbReference>
<protein>
    <submittedName>
        <fullName evidence="8">Two-component response regulator</fullName>
    </submittedName>
</protein>
<dbReference type="InterPro" id="IPR016032">
    <property type="entry name" value="Sig_transdc_resp-reg_C-effctor"/>
</dbReference>
<dbReference type="PANTHER" id="PTHR48111">
    <property type="entry name" value="REGULATOR OF RPOS"/>
    <property type="match status" value="1"/>
</dbReference>
<dbReference type="GO" id="GO:0000156">
    <property type="term" value="F:phosphorelay response regulator activity"/>
    <property type="evidence" value="ECO:0007669"/>
    <property type="project" value="TreeGrafter"/>
</dbReference>
<evidence type="ECO:0000256" key="2">
    <source>
        <dbReference type="ARBA" id="ARBA00023012"/>
    </source>
</evidence>
<evidence type="ECO:0000256" key="3">
    <source>
        <dbReference type="ARBA" id="ARBA00023015"/>
    </source>
</evidence>
<dbReference type="Pfam" id="PF00486">
    <property type="entry name" value="Trans_reg_C"/>
    <property type="match status" value="1"/>
</dbReference>
<evidence type="ECO:0000259" key="7">
    <source>
        <dbReference type="PROSITE" id="PS51755"/>
    </source>
</evidence>
<evidence type="ECO:0000256" key="5">
    <source>
        <dbReference type="ARBA" id="ARBA00023163"/>
    </source>
</evidence>
<dbReference type="SMART" id="SM00448">
    <property type="entry name" value="REC"/>
    <property type="match status" value="1"/>
</dbReference>
<dbReference type="GO" id="GO:0000976">
    <property type="term" value="F:transcription cis-regulatory region binding"/>
    <property type="evidence" value="ECO:0007669"/>
    <property type="project" value="TreeGrafter"/>
</dbReference>
<dbReference type="GO" id="GO:0006355">
    <property type="term" value="P:regulation of DNA-templated transcription"/>
    <property type="evidence" value="ECO:0007669"/>
    <property type="project" value="InterPro"/>
</dbReference>
<evidence type="ECO:0000256" key="4">
    <source>
        <dbReference type="ARBA" id="ARBA00023125"/>
    </source>
</evidence>
<dbReference type="Gene3D" id="6.10.250.690">
    <property type="match status" value="1"/>
</dbReference>
<evidence type="ECO:0000256" key="1">
    <source>
        <dbReference type="ARBA" id="ARBA00022553"/>
    </source>
</evidence>
<dbReference type="AlphaFoldDB" id="E6PFX6"/>
<dbReference type="InterPro" id="IPR011006">
    <property type="entry name" value="CheY-like_superfamily"/>
</dbReference>
<dbReference type="GO" id="GO:0005829">
    <property type="term" value="C:cytosol"/>
    <property type="evidence" value="ECO:0007669"/>
    <property type="project" value="TreeGrafter"/>
</dbReference>
<organism evidence="8">
    <name type="scientific">mine drainage metagenome</name>
    <dbReference type="NCBI Taxonomy" id="410659"/>
    <lineage>
        <taxon>unclassified sequences</taxon>
        <taxon>metagenomes</taxon>
        <taxon>ecological metagenomes</taxon>
    </lineage>
</organism>
<keyword evidence="4" id="KW-0238">DNA-binding</keyword>
<evidence type="ECO:0000259" key="6">
    <source>
        <dbReference type="PROSITE" id="PS50110"/>
    </source>
</evidence>
<dbReference type="InterPro" id="IPR036388">
    <property type="entry name" value="WH-like_DNA-bd_sf"/>
</dbReference>
<sequence length="230" mass="25236">MPQGRILVIEDDDDVAALERSVLERAGYEVRVTGSGVEGLEIAADQRPDVVVLDVGLPDISGLDVCTSLCNTQNCYILMVSGHTREQDILLGLGLGADDYITKPFSGNELVARVASFLRRRDRSVAMRELDSQLRVGEAILDRDQHALVHGTTTTTLTALEFRLLWFLAEAEGRLLTRAQILQHVWNDTSGVPTRVVDVHIAALRKKIGEIAAPLEIASVRGIGYRLDKP</sequence>
<dbReference type="PANTHER" id="PTHR48111:SF1">
    <property type="entry name" value="TWO-COMPONENT RESPONSE REGULATOR ORR33"/>
    <property type="match status" value="1"/>
</dbReference>
<keyword evidence="2" id="KW-0902">Two-component regulatory system</keyword>
<keyword evidence="5" id="KW-0804">Transcription</keyword>
<reference evidence="8" key="1">
    <citation type="submission" date="2009-10" db="EMBL/GenBank/DDBJ databases">
        <title>Diversity of trophic interactions inside an arsenic-rich microbial ecosystem.</title>
        <authorList>
            <person name="Bertin P.N."/>
            <person name="Heinrich-Salmeron A."/>
            <person name="Pelletier E."/>
            <person name="Goulhen-Chollet F."/>
            <person name="Arsene-Ploetze F."/>
            <person name="Gallien S."/>
            <person name="Calteau A."/>
            <person name="Vallenet D."/>
            <person name="Casiot C."/>
            <person name="Chane-Woon-Ming B."/>
            <person name="Giloteaux L."/>
            <person name="Barakat M."/>
            <person name="Bonnefoy V."/>
            <person name="Bruneel O."/>
            <person name="Chandler M."/>
            <person name="Cleiss J."/>
            <person name="Duran R."/>
            <person name="Elbaz-Poulichet F."/>
            <person name="Fonknechten N."/>
            <person name="Lauga B."/>
            <person name="Mornico D."/>
            <person name="Ortet P."/>
            <person name="Schaeffer C."/>
            <person name="Siguier P."/>
            <person name="Alexander Thil Smith A."/>
            <person name="Van Dorsselaer A."/>
            <person name="Weissenbach J."/>
            <person name="Medigue C."/>
            <person name="Le Paslier D."/>
        </authorList>
    </citation>
    <scope>NUCLEOTIDE SEQUENCE</scope>
</reference>
<dbReference type="GO" id="GO:0032993">
    <property type="term" value="C:protein-DNA complex"/>
    <property type="evidence" value="ECO:0007669"/>
    <property type="project" value="TreeGrafter"/>
</dbReference>
<comment type="caution">
    <text evidence="8">The sequence shown here is derived from an EMBL/GenBank/DDBJ whole genome shotgun (WGS) entry which is preliminary data.</text>
</comment>
<dbReference type="InterPro" id="IPR039420">
    <property type="entry name" value="WalR-like"/>
</dbReference>
<keyword evidence="1" id="KW-0597">Phosphoprotein</keyword>
<dbReference type="CDD" id="cd17574">
    <property type="entry name" value="REC_OmpR"/>
    <property type="match status" value="1"/>
</dbReference>
<feature type="domain" description="Response regulatory" evidence="6">
    <location>
        <begin position="5"/>
        <end position="118"/>
    </location>
</feature>
<dbReference type="PROSITE" id="PS51755">
    <property type="entry name" value="OMPR_PHOB"/>
    <property type="match status" value="1"/>
</dbReference>
<dbReference type="CDD" id="cd00383">
    <property type="entry name" value="trans_reg_C"/>
    <property type="match status" value="1"/>
</dbReference>
<dbReference type="Gene3D" id="3.40.50.2300">
    <property type="match status" value="1"/>
</dbReference>